<dbReference type="Gene3D" id="1.25.40.10">
    <property type="entry name" value="Tetratricopeptide repeat domain"/>
    <property type="match status" value="2"/>
</dbReference>
<dbReference type="GeneID" id="25906305"/>
<protein>
    <recommendedName>
        <fullName evidence="4">Pentacotripeptide-repeat region of PRORP domain-containing protein</fullName>
    </recommendedName>
</protein>
<evidence type="ECO:0000313" key="3">
    <source>
        <dbReference type="Proteomes" id="UP000054560"/>
    </source>
</evidence>
<dbReference type="PANTHER" id="PTHR47936">
    <property type="entry name" value="PPR_LONG DOMAIN-CONTAINING PROTEIN"/>
    <property type="match status" value="1"/>
</dbReference>
<dbReference type="EMBL" id="KQ241982">
    <property type="protein sequence ID" value="KNC81888.1"/>
    <property type="molecule type" value="Genomic_DNA"/>
</dbReference>
<dbReference type="PANTHER" id="PTHR47936:SF1">
    <property type="entry name" value="PENTATRICOPEPTIDE REPEAT-CONTAINING PROTEIN GUN1, CHLOROPLASTIC"/>
    <property type="match status" value="1"/>
</dbReference>
<name>A0A0L0G111_9EUKA</name>
<evidence type="ECO:0000256" key="1">
    <source>
        <dbReference type="ARBA" id="ARBA00022737"/>
    </source>
</evidence>
<dbReference type="RefSeq" id="XP_014155790.1">
    <property type="nucleotide sequence ID" value="XM_014300315.1"/>
</dbReference>
<dbReference type="STRING" id="667725.A0A0L0G111"/>
<evidence type="ECO:0008006" key="4">
    <source>
        <dbReference type="Google" id="ProtNLM"/>
    </source>
</evidence>
<proteinExistence type="predicted"/>
<dbReference type="AlphaFoldDB" id="A0A0L0G111"/>
<dbReference type="Proteomes" id="UP000054560">
    <property type="component" value="Unassembled WGS sequence"/>
</dbReference>
<sequence length="926" mass="101802">MQQSGTPLGTCTIRTYKNLHGNPSHTERFRKARLERAYNGSDQAIPINPTLSSFTRLTQANVQKAQALGYDTMIKGGVLRIGKAPTIPMPVKQAKRKPRLKGGYGLGGISKDSLGSDASMAADMNTQPARDGTLVSFYEAEKHINTLSNMNKHAQVINIFEQVEALASQPGSTLRPTLDTINYVLHAYSARWLGPRAVSLMNAMESVYGVTPDVTSYRHVIAACSAEGGSAFQAMYFYKAMLKAGYSASELDLDSGLAVLGVCSEAGFSTLAVDILEVVKTKTSDTFKLGEAFGNTVSACAVHGDRPRDVIYLYEEMLERGYSVQDANLIDAMIAYADLGFADKTLQLYGLVSDKGKNTTDAVWCAAIKACHDLNWYEKALGFQVKMFRKSVTPSALTLKYTISVLHKAHRWENMLYVAELGGVCWNSINRGMLLLGFDRIDPETANHLVSAFMHTGHLDAGENAVSHMKSLKIPLLDDTKTHILTALTTLKAYKRVLRLHGEWDSTRMTYTPGMMGAVVQSAVRLNEYEQSKLFVQRADEYGIALPDDVLAEYIETTTFRKDPLETFRIFDKLYRRDLPFLNLGTVMHALRAAIKQVQAAQEKGGKFRDDLKFKGSRPSLARSARKSKSVDDRSAVEGDLVAEFVMAAEKAIAAEKLAKKGYVSNIPPKITLPAPQVSTEPLPLVQRSSKASSTHTEALCGETDGDVANHVDNTSTEPKLDIDLYVDKLNKIAERALGVYSEFVRADVWDAKNNVLDARKLTKHETKAAVLVIVNTAAKSVNGSNNGDEHGLCLADSTKDLRVQVGYPYKYLGADQTLLVNTSVGGFRYATRDLRLESENEQSALVIKADRLSKWCRQNPWPTFSRQWSSSFDSEGKGININLKEYAGKGLAVNLDGPGEVGWGERKVRVGSRDVLVPSYGKYGV</sequence>
<keyword evidence="1" id="KW-0677">Repeat</keyword>
<dbReference type="InterPro" id="IPR011990">
    <property type="entry name" value="TPR-like_helical_dom_sf"/>
</dbReference>
<keyword evidence="3" id="KW-1185">Reference proteome</keyword>
<organism evidence="2 3">
    <name type="scientific">Sphaeroforma arctica JP610</name>
    <dbReference type="NCBI Taxonomy" id="667725"/>
    <lineage>
        <taxon>Eukaryota</taxon>
        <taxon>Ichthyosporea</taxon>
        <taxon>Ichthyophonida</taxon>
        <taxon>Sphaeroforma</taxon>
    </lineage>
</organism>
<reference evidence="2 3" key="1">
    <citation type="submission" date="2011-02" db="EMBL/GenBank/DDBJ databases">
        <title>The Genome Sequence of Sphaeroforma arctica JP610.</title>
        <authorList>
            <consortium name="The Broad Institute Genome Sequencing Platform"/>
            <person name="Russ C."/>
            <person name="Cuomo C."/>
            <person name="Young S.K."/>
            <person name="Zeng Q."/>
            <person name="Gargeya S."/>
            <person name="Alvarado L."/>
            <person name="Berlin A."/>
            <person name="Chapman S.B."/>
            <person name="Chen Z."/>
            <person name="Freedman E."/>
            <person name="Gellesch M."/>
            <person name="Goldberg J."/>
            <person name="Griggs A."/>
            <person name="Gujja S."/>
            <person name="Heilman E."/>
            <person name="Heiman D."/>
            <person name="Howarth C."/>
            <person name="Mehta T."/>
            <person name="Neiman D."/>
            <person name="Pearson M."/>
            <person name="Roberts A."/>
            <person name="Saif S."/>
            <person name="Shea T."/>
            <person name="Shenoy N."/>
            <person name="Sisk P."/>
            <person name="Stolte C."/>
            <person name="Sykes S."/>
            <person name="White J."/>
            <person name="Yandava C."/>
            <person name="Burger G."/>
            <person name="Gray M.W."/>
            <person name="Holland P.W.H."/>
            <person name="King N."/>
            <person name="Lang F.B.F."/>
            <person name="Roger A.J."/>
            <person name="Ruiz-Trillo I."/>
            <person name="Haas B."/>
            <person name="Nusbaum C."/>
            <person name="Birren B."/>
        </authorList>
    </citation>
    <scope>NUCLEOTIDE SEQUENCE [LARGE SCALE GENOMIC DNA]</scope>
    <source>
        <strain evidence="2 3">JP610</strain>
    </source>
</reference>
<gene>
    <name evidence="2" type="ORF">SARC_05801</name>
</gene>
<accession>A0A0L0G111</accession>
<evidence type="ECO:0000313" key="2">
    <source>
        <dbReference type="EMBL" id="KNC81888.1"/>
    </source>
</evidence>